<name>A0A0G1WVV1_9BACT</name>
<feature type="domain" description="J" evidence="1">
    <location>
        <begin position="156"/>
        <end position="218"/>
    </location>
</feature>
<dbReference type="InterPro" id="IPR005151">
    <property type="entry name" value="Tail-specific_protease"/>
</dbReference>
<reference evidence="2 3" key="1">
    <citation type="journal article" date="2015" name="Nature">
        <title>rRNA introns, odd ribosomes, and small enigmatic genomes across a large radiation of phyla.</title>
        <authorList>
            <person name="Brown C.T."/>
            <person name="Hug L.A."/>
            <person name="Thomas B.C."/>
            <person name="Sharon I."/>
            <person name="Castelle C.J."/>
            <person name="Singh A."/>
            <person name="Wilkins M.J."/>
            <person name="Williams K.H."/>
            <person name="Banfield J.F."/>
        </authorList>
    </citation>
    <scope>NUCLEOTIDE SEQUENCE [LARGE SCALE GENOMIC DNA]</scope>
</reference>
<accession>A0A0G1WVV1</accession>
<dbReference type="Pfam" id="PF03572">
    <property type="entry name" value="Peptidase_S41"/>
    <property type="match status" value="1"/>
</dbReference>
<dbReference type="AlphaFoldDB" id="A0A0G1WVV1"/>
<dbReference type="SUPFAM" id="SSF46565">
    <property type="entry name" value="Chaperone J-domain"/>
    <property type="match status" value="1"/>
</dbReference>
<dbReference type="CDD" id="cd06567">
    <property type="entry name" value="Peptidase_S41"/>
    <property type="match status" value="1"/>
</dbReference>
<dbReference type="InterPro" id="IPR001623">
    <property type="entry name" value="DnaJ_domain"/>
</dbReference>
<dbReference type="Proteomes" id="UP000034273">
    <property type="component" value="Unassembled WGS sequence"/>
</dbReference>
<dbReference type="PROSITE" id="PS50076">
    <property type="entry name" value="DNAJ_2"/>
    <property type="match status" value="1"/>
</dbReference>
<dbReference type="EMBL" id="LCQW01000034">
    <property type="protein sequence ID" value="KKW22871.1"/>
    <property type="molecule type" value="Genomic_DNA"/>
</dbReference>
<proteinExistence type="predicted"/>
<dbReference type="InterPro" id="IPR036869">
    <property type="entry name" value="J_dom_sf"/>
</dbReference>
<evidence type="ECO:0000259" key="1">
    <source>
        <dbReference type="PROSITE" id="PS50076"/>
    </source>
</evidence>
<dbReference type="STRING" id="1618671.UY67_C0034G0008"/>
<dbReference type="InterPro" id="IPR029045">
    <property type="entry name" value="ClpP/crotonase-like_dom_sf"/>
</dbReference>
<evidence type="ECO:0000313" key="3">
    <source>
        <dbReference type="Proteomes" id="UP000034273"/>
    </source>
</evidence>
<dbReference type="SUPFAM" id="SSF52096">
    <property type="entry name" value="ClpP/crotonase"/>
    <property type="match status" value="1"/>
</dbReference>
<protein>
    <recommendedName>
        <fullName evidence="1">J domain-containing protein</fullName>
    </recommendedName>
</protein>
<dbReference type="PANTHER" id="PTHR32060:SF22">
    <property type="entry name" value="CARBOXYL-TERMINAL-PROCESSING PEPTIDASE 3, CHLOROPLASTIC"/>
    <property type="match status" value="1"/>
</dbReference>
<dbReference type="GO" id="GO:0008236">
    <property type="term" value="F:serine-type peptidase activity"/>
    <property type="evidence" value="ECO:0007669"/>
    <property type="project" value="InterPro"/>
</dbReference>
<sequence length="435" mass="47851">MLPYWKFIAALVLIASGGAGHYFFWPAHAAPVAAITYKTAEESDPYVRFDMEAFDSMQKNYWKKATDADLANLFSLSVQKAASATSTLLASDRSSTAKMIANEFAKVTGDAKKQLALQILIAALYNLPPVGRNQLLSNTQEKVLRQDVSNINPSRDLYTDVGASSGATPEELAAAYKEKKAKLESATSTEAKQQLAQASYAYKVLTDANTKTRYDQAKVEPTMFMRILGTTLYIYIEKMSPTTMNEFTDAIQKAEGQKGLDSMIIDLRGNIGGSLDIAPYFVGAFLGQNQYTFDLFRQDEFIPARSPITKIDSLAHYRDIAILTDNMSQSTAEVIAAALKKFNIAHTVGTATRGWGTVENTFPLTTSIDASSTYALLLVHSLTLRDDNQPIEGKGVDPDVNTADTNWKTKLFSYFRSESLISALKNNVTKPPLRD</sequence>
<gene>
    <name evidence="2" type="ORF">UY67_C0034G0008</name>
</gene>
<comment type="caution">
    <text evidence="2">The sequence shown here is derived from an EMBL/GenBank/DDBJ whole genome shotgun (WGS) entry which is preliminary data.</text>
</comment>
<dbReference type="Gene3D" id="1.10.287.110">
    <property type="entry name" value="DnaJ domain"/>
    <property type="match status" value="1"/>
</dbReference>
<dbReference type="SMART" id="SM00245">
    <property type="entry name" value="TSPc"/>
    <property type="match status" value="1"/>
</dbReference>
<evidence type="ECO:0000313" key="2">
    <source>
        <dbReference type="EMBL" id="KKW22871.1"/>
    </source>
</evidence>
<dbReference type="Gene3D" id="3.90.226.10">
    <property type="entry name" value="2-enoyl-CoA Hydratase, Chain A, domain 1"/>
    <property type="match status" value="1"/>
</dbReference>
<dbReference type="GO" id="GO:0004175">
    <property type="term" value="F:endopeptidase activity"/>
    <property type="evidence" value="ECO:0007669"/>
    <property type="project" value="TreeGrafter"/>
</dbReference>
<organism evidence="2 3">
    <name type="scientific">Candidatus Kaiserbacteria bacterium GW2011_GWA2_52_12</name>
    <dbReference type="NCBI Taxonomy" id="1618671"/>
    <lineage>
        <taxon>Bacteria</taxon>
        <taxon>Candidatus Kaiseribacteriota</taxon>
    </lineage>
</organism>
<dbReference type="GO" id="GO:0006508">
    <property type="term" value="P:proteolysis"/>
    <property type="evidence" value="ECO:0007669"/>
    <property type="project" value="InterPro"/>
</dbReference>
<dbReference type="PANTHER" id="PTHR32060">
    <property type="entry name" value="TAIL-SPECIFIC PROTEASE"/>
    <property type="match status" value="1"/>
</dbReference>